<dbReference type="InterPro" id="IPR006379">
    <property type="entry name" value="HAD-SF_hydro_IIB"/>
</dbReference>
<dbReference type="InterPro" id="IPR036412">
    <property type="entry name" value="HAD-like_sf"/>
</dbReference>
<keyword evidence="2" id="KW-1185">Reference proteome</keyword>
<dbReference type="Proteomes" id="UP000554342">
    <property type="component" value="Unassembled WGS sequence"/>
</dbReference>
<dbReference type="GO" id="GO:0016791">
    <property type="term" value="F:phosphatase activity"/>
    <property type="evidence" value="ECO:0007669"/>
    <property type="project" value="UniProtKB-ARBA"/>
</dbReference>
<evidence type="ECO:0000313" key="2">
    <source>
        <dbReference type="Proteomes" id="UP000554342"/>
    </source>
</evidence>
<dbReference type="SFLD" id="SFLDS00003">
    <property type="entry name" value="Haloacid_Dehalogenase"/>
    <property type="match status" value="1"/>
</dbReference>
<dbReference type="GO" id="GO:0000287">
    <property type="term" value="F:magnesium ion binding"/>
    <property type="evidence" value="ECO:0007669"/>
    <property type="project" value="TreeGrafter"/>
</dbReference>
<dbReference type="PROSITE" id="PS01228">
    <property type="entry name" value="COF_1"/>
    <property type="match status" value="1"/>
</dbReference>
<name>A0A840YWM5_9SPHN</name>
<dbReference type="NCBIfam" id="TIGR00099">
    <property type="entry name" value="Cof-subfamily"/>
    <property type="match status" value="1"/>
</dbReference>
<dbReference type="AlphaFoldDB" id="A0A840YWM5"/>
<gene>
    <name evidence="1" type="ORF">FHR23_000851</name>
</gene>
<dbReference type="NCBIfam" id="TIGR01484">
    <property type="entry name" value="HAD-SF-IIB"/>
    <property type="match status" value="1"/>
</dbReference>
<comment type="caution">
    <text evidence="1">The sequence shown here is derived from an EMBL/GenBank/DDBJ whole genome shotgun (WGS) entry which is preliminary data.</text>
</comment>
<dbReference type="PANTHER" id="PTHR10000:SF8">
    <property type="entry name" value="HAD SUPERFAMILY HYDROLASE-LIKE, TYPE 3"/>
    <property type="match status" value="1"/>
</dbReference>
<dbReference type="Gene3D" id="3.40.50.1000">
    <property type="entry name" value="HAD superfamily/HAD-like"/>
    <property type="match status" value="1"/>
</dbReference>
<dbReference type="CDD" id="cd07516">
    <property type="entry name" value="HAD_Pase"/>
    <property type="match status" value="1"/>
</dbReference>
<dbReference type="PANTHER" id="PTHR10000">
    <property type="entry name" value="PHOSPHOSERINE PHOSPHATASE"/>
    <property type="match status" value="1"/>
</dbReference>
<protein>
    <recommendedName>
        <fullName evidence="3">HAD family phosphatase</fullName>
    </recommendedName>
</protein>
<sequence>MACFRGIDAGQIRLFISDVDGTLVNGDKQLTAATIAAVERLKAAGIAMSLISARPPSGIGWIGDKLGLDGPFGAFNGGTIFCADGKPVEAHHLSQDAAVDTIDLFEGRIEYWIFANGCWYAHEGDNDHAKRERVSANQEPVVRDDFSGLTHKVDKIVGVSDDYALLDKIEERVRNRLGDRANVVRSQDYYCDITAPAANKGNGVAAIAEAIGIPLDATLVIGDMPNDLPMFARARWKGAMGQAPARVRDAADFVTASNDEDGVAKAIDALLEARACPAG</sequence>
<dbReference type="InterPro" id="IPR023214">
    <property type="entry name" value="HAD_sf"/>
</dbReference>
<proteinExistence type="predicted"/>
<evidence type="ECO:0000313" key="1">
    <source>
        <dbReference type="EMBL" id="MBB5717944.1"/>
    </source>
</evidence>
<evidence type="ECO:0008006" key="3">
    <source>
        <dbReference type="Google" id="ProtNLM"/>
    </source>
</evidence>
<dbReference type="EMBL" id="JACIJI010000001">
    <property type="protein sequence ID" value="MBB5717944.1"/>
    <property type="molecule type" value="Genomic_DNA"/>
</dbReference>
<dbReference type="RefSeq" id="WP_184001645.1">
    <property type="nucleotide sequence ID" value="NZ_BAABIF010000004.1"/>
</dbReference>
<dbReference type="Gene3D" id="3.30.1240.10">
    <property type="match status" value="1"/>
</dbReference>
<organism evidence="1 2">
    <name type="scientific">Stakelama sediminis</name>
    <dbReference type="NCBI Taxonomy" id="463200"/>
    <lineage>
        <taxon>Bacteria</taxon>
        <taxon>Pseudomonadati</taxon>
        <taxon>Pseudomonadota</taxon>
        <taxon>Alphaproteobacteria</taxon>
        <taxon>Sphingomonadales</taxon>
        <taxon>Sphingomonadaceae</taxon>
        <taxon>Stakelama</taxon>
    </lineage>
</organism>
<dbReference type="SUPFAM" id="SSF56784">
    <property type="entry name" value="HAD-like"/>
    <property type="match status" value="1"/>
</dbReference>
<accession>A0A840YWM5</accession>
<dbReference type="InterPro" id="IPR000150">
    <property type="entry name" value="Cof"/>
</dbReference>
<dbReference type="SFLD" id="SFLDG01140">
    <property type="entry name" value="C2.B:_Phosphomannomutase_and_P"/>
    <property type="match status" value="1"/>
</dbReference>
<dbReference type="GO" id="GO:0005829">
    <property type="term" value="C:cytosol"/>
    <property type="evidence" value="ECO:0007669"/>
    <property type="project" value="TreeGrafter"/>
</dbReference>
<dbReference type="Pfam" id="PF08282">
    <property type="entry name" value="Hydrolase_3"/>
    <property type="match status" value="1"/>
</dbReference>
<reference evidence="1 2" key="1">
    <citation type="submission" date="2020-08" db="EMBL/GenBank/DDBJ databases">
        <title>Genomic Encyclopedia of Type Strains, Phase IV (KMG-IV): sequencing the most valuable type-strain genomes for metagenomic binning, comparative biology and taxonomic classification.</title>
        <authorList>
            <person name="Goeker M."/>
        </authorList>
    </citation>
    <scope>NUCLEOTIDE SEQUENCE [LARGE SCALE GENOMIC DNA]</scope>
    <source>
        <strain evidence="1 2">DSM 27203</strain>
    </source>
</reference>